<dbReference type="Pfam" id="PF07669">
    <property type="entry name" value="Eco57I"/>
    <property type="match status" value="1"/>
</dbReference>
<keyword evidence="4" id="KW-0949">S-adenosyl-L-methionine</keyword>
<dbReference type="AlphaFoldDB" id="A0A1Y0I5P8"/>
<dbReference type="InterPro" id="IPR011639">
    <property type="entry name" value="MethylTrfase_TaqI-like_dom"/>
</dbReference>
<dbReference type="REBASE" id="203411">
    <property type="entry name" value="M.OmeME102ORF1666P"/>
</dbReference>
<dbReference type="GO" id="GO:0009007">
    <property type="term" value="F:site-specific DNA-methyltransferase (adenine-specific) activity"/>
    <property type="evidence" value="ECO:0007669"/>
    <property type="project" value="UniProtKB-EC"/>
</dbReference>
<dbReference type="InterPro" id="IPR050953">
    <property type="entry name" value="N4_N6_ade-DNA_methylase"/>
</dbReference>
<dbReference type="KEGG" id="ome:OLMES_1666"/>
<dbReference type="PANTHER" id="PTHR33841">
    <property type="entry name" value="DNA METHYLTRANSFERASE YEEA-RELATED"/>
    <property type="match status" value="1"/>
</dbReference>
<dbReference type="EC" id="2.1.1.72" evidence="1"/>
<evidence type="ECO:0000256" key="5">
    <source>
        <dbReference type="ARBA" id="ARBA00047942"/>
    </source>
</evidence>
<dbReference type="PRINTS" id="PR00507">
    <property type="entry name" value="N12N6MTFRASE"/>
</dbReference>
<evidence type="ECO:0000256" key="3">
    <source>
        <dbReference type="ARBA" id="ARBA00022679"/>
    </source>
</evidence>
<organism evidence="7 8">
    <name type="scientific">Oleiphilus messinensis</name>
    <dbReference type="NCBI Taxonomy" id="141451"/>
    <lineage>
        <taxon>Bacteria</taxon>
        <taxon>Pseudomonadati</taxon>
        <taxon>Pseudomonadota</taxon>
        <taxon>Gammaproteobacteria</taxon>
        <taxon>Oceanospirillales</taxon>
        <taxon>Oleiphilaceae</taxon>
        <taxon>Oleiphilus</taxon>
    </lineage>
</organism>
<accession>A0A1Y0I5P8</accession>
<dbReference type="SUPFAM" id="SSF53335">
    <property type="entry name" value="S-adenosyl-L-methionine-dependent methyltransferases"/>
    <property type="match status" value="1"/>
</dbReference>
<dbReference type="GO" id="GO:0003676">
    <property type="term" value="F:nucleic acid binding"/>
    <property type="evidence" value="ECO:0007669"/>
    <property type="project" value="InterPro"/>
</dbReference>
<sequence length="480" mass="54948">MVGLLDLTESCQLLEPCAGDGAFIDQIITQGFHGEMHLFDLNPESIEKLKEKYKPFNNIKIDVDDFVFQITSEKYDRIIANPPYGAYQTPEKRKQLKKNYPTVYAKETYGVFLMRALEMLKEGGKLVFIIPDTYLTLHMHEGLRSELVKNYTIDSITLFPSNFFPGVNFGYAGLSIIEITNRKPHADHSFKVYEGLSHQEDLPKILESPENFESYNLTYADILKTPSNAFLSKKDEWVTIALNNCGESIGDICNVVTGFYSGNDGKFLRRSKTVTRGLKKYQQVVEDEVCKKKLSDIKPLDGIDNGECWVPIVKGGNRRFYKPSEWFMDWSFEAIHNYKVENKKRARFQNSQFYFCHGIGVPMVSSSSITGAMIDGRLFDQSIVGIFPKKEHEGLLVYLLGFFNSSVCNTLIRTINASTNNSSNYIKKLPIIIPERHLLNEIERVVNRLLDKAESFEIKDEDLIEMNRIFNDIYSVPRSA</sequence>
<dbReference type="InterPro" id="IPR002052">
    <property type="entry name" value="DNA_methylase_N6_adenine_CS"/>
</dbReference>
<dbReference type="EMBL" id="CP021425">
    <property type="protein sequence ID" value="ARU55741.1"/>
    <property type="molecule type" value="Genomic_DNA"/>
</dbReference>
<dbReference type="PANTHER" id="PTHR33841:SF1">
    <property type="entry name" value="DNA METHYLTRANSFERASE A"/>
    <property type="match status" value="1"/>
</dbReference>
<keyword evidence="8" id="KW-1185">Reference proteome</keyword>
<evidence type="ECO:0000256" key="2">
    <source>
        <dbReference type="ARBA" id="ARBA00022603"/>
    </source>
</evidence>
<evidence type="ECO:0000256" key="1">
    <source>
        <dbReference type="ARBA" id="ARBA00011900"/>
    </source>
</evidence>
<dbReference type="Proteomes" id="UP000196027">
    <property type="component" value="Chromosome"/>
</dbReference>
<evidence type="ECO:0000259" key="6">
    <source>
        <dbReference type="Pfam" id="PF07669"/>
    </source>
</evidence>
<gene>
    <name evidence="7" type="ORF">OLMES_1666</name>
</gene>
<dbReference type="GO" id="GO:0006304">
    <property type="term" value="P:DNA modification"/>
    <property type="evidence" value="ECO:0007669"/>
    <property type="project" value="InterPro"/>
</dbReference>
<dbReference type="InterPro" id="IPR029063">
    <property type="entry name" value="SAM-dependent_MTases_sf"/>
</dbReference>
<keyword evidence="3" id="KW-0808">Transferase</keyword>
<feature type="domain" description="Type II methyltransferase M.TaqI-like" evidence="6">
    <location>
        <begin position="41"/>
        <end position="162"/>
    </location>
</feature>
<keyword evidence="2 7" id="KW-0489">Methyltransferase</keyword>
<dbReference type="Gene3D" id="3.40.50.150">
    <property type="entry name" value="Vaccinia Virus protein VP39"/>
    <property type="match status" value="1"/>
</dbReference>
<reference evidence="7 8" key="1">
    <citation type="submission" date="2017-05" db="EMBL/GenBank/DDBJ databases">
        <title>Genomic insights into alkan degradation activity of Oleiphilus messinensis.</title>
        <authorList>
            <person name="Kozyavkin S.A."/>
            <person name="Slesarev A.I."/>
            <person name="Golyshin P.N."/>
            <person name="Korzhenkov A."/>
            <person name="Golyshina O.N."/>
            <person name="Toshchakov S.V."/>
        </authorList>
    </citation>
    <scope>NUCLEOTIDE SEQUENCE [LARGE SCALE GENOMIC DNA]</scope>
    <source>
        <strain evidence="7 8">ME102</strain>
    </source>
</reference>
<evidence type="ECO:0000313" key="8">
    <source>
        <dbReference type="Proteomes" id="UP000196027"/>
    </source>
</evidence>
<proteinExistence type="predicted"/>
<name>A0A1Y0I5P8_9GAMM</name>
<dbReference type="PROSITE" id="PS00092">
    <property type="entry name" value="N6_MTASE"/>
    <property type="match status" value="1"/>
</dbReference>
<evidence type="ECO:0000313" key="7">
    <source>
        <dbReference type="EMBL" id="ARU55741.1"/>
    </source>
</evidence>
<dbReference type="CDD" id="cd02440">
    <property type="entry name" value="AdoMet_MTases"/>
    <property type="match status" value="1"/>
</dbReference>
<comment type="catalytic activity">
    <reaction evidence="5">
        <text>a 2'-deoxyadenosine in DNA + S-adenosyl-L-methionine = an N(6)-methyl-2'-deoxyadenosine in DNA + S-adenosyl-L-homocysteine + H(+)</text>
        <dbReference type="Rhea" id="RHEA:15197"/>
        <dbReference type="Rhea" id="RHEA-COMP:12418"/>
        <dbReference type="Rhea" id="RHEA-COMP:12419"/>
        <dbReference type="ChEBI" id="CHEBI:15378"/>
        <dbReference type="ChEBI" id="CHEBI:57856"/>
        <dbReference type="ChEBI" id="CHEBI:59789"/>
        <dbReference type="ChEBI" id="CHEBI:90615"/>
        <dbReference type="ChEBI" id="CHEBI:90616"/>
        <dbReference type="EC" id="2.1.1.72"/>
    </reaction>
</comment>
<protein>
    <recommendedName>
        <fullName evidence="1">site-specific DNA-methyltransferase (adenine-specific)</fullName>
        <ecNumber evidence="1">2.1.1.72</ecNumber>
    </recommendedName>
</protein>
<dbReference type="GO" id="GO:0032259">
    <property type="term" value="P:methylation"/>
    <property type="evidence" value="ECO:0007669"/>
    <property type="project" value="UniProtKB-KW"/>
</dbReference>
<evidence type="ECO:0000256" key="4">
    <source>
        <dbReference type="ARBA" id="ARBA00022691"/>
    </source>
</evidence>